<feature type="region of interest" description="Disordered" evidence="5">
    <location>
        <begin position="311"/>
        <end position="340"/>
    </location>
</feature>
<keyword evidence="3" id="KW-0998">Cell outer membrane</keyword>
<dbReference type="PANTHER" id="PTHR47234:SF3">
    <property type="entry name" value="SECRETIN_TONB SHORT N-TERMINAL DOMAIN-CONTAINING PROTEIN"/>
    <property type="match status" value="1"/>
</dbReference>
<evidence type="ECO:0000259" key="8">
    <source>
        <dbReference type="Pfam" id="PF07715"/>
    </source>
</evidence>
<feature type="chain" id="PRO_5046437692" evidence="6">
    <location>
        <begin position="34"/>
        <end position="633"/>
    </location>
</feature>
<feature type="domain" description="TonB-dependent receptor plug" evidence="8">
    <location>
        <begin position="136"/>
        <end position="256"/>
    </location>
</feature>
<keyword evidence="4" id="KW-0798">TonB box</keyword>
<proteinExistence type="inferred from homology"/>
<evidence type="ECO:0000313" key="10">
    <source>
        <dbReference type="Proteomes" id="UP001594351"/>
    </source>
</evidence>
<dbReference type="InterPro" id="IPR037066">
    <property type="entry name" value="Plug_dom_sf"/>
</dbReference>
<dbReference type="Pfam" id="PF13715">
    <property type="entry name" value="CarbopepD_reg_2"/>
    <property type="match status" value="1"/>
</dbReference>
<dbReference type="Gene3D" id="2.170.130.10">
    <property type="entry name" value="TonB-dependent receptor, plug domain"/>
    <property type="match status" value="1"/>
</dbReference>
<sequence length="633" mass="68798">MFPRNMVTSQYACGLLSKVLLLSSFLIPVAVEAAQDSIVNGTVTDLNDSQVLPGAGIFVVGTEISTYTDLTGRYRLKLPPGTYQLRAHLSGYLLLSKPVVVTTGQSVRVDFKLQESLLQVDEVVIVGSRRTDRTVVDSTVPIDVFTAADIEQTGLTETSQIIQMLAPSFNFPRPSITDGTDHVRPSSLRGLGPDQLLVLVNGIRRHTSALVNVNSSMGRGSTGVDLNTIPVNMIERIEILRDGAAAQYGTDAIAGVINIVLRTDRVSELSVTAGQTSEGDGENFRLAGNHCFSLGSVGFLHLGGEYRDRGFTNRAGEDPRPQYFALPDGEPDPREESFERQNHRLGDADTLDYSFFLNSSIPVTDTVEIYAFGGLTFREGESSGFYRRSLDDRNVRSLYPDGFLPFIISNIFDTSFAIGCKGYVFGWLGDLTAVYGVNSFQFKVEDSLNTSMGTASPTEFDCGTLQFNQLVTNLDLLRTLDVGLASPASLGLGLEFRRENYQIMAGEEASYIDGGVPLLDGPNEGNPAPIGAQVFPGFQPSDEVDETRTNFGFYLDLEFNPFADLLCGMAARFENYSDFGDTTDGKVSLRYEPVTGYALRGAASSGYRAPSLAQSYYSATATAFLNVDGEYQP</sequence>
<dbReference type="Pfam" id="PF07715">
    <property type="entry name" value="Plug"/>
    <property type="match status" value="1"/>
</dbReference>
<evidence type="ECO:0000256" key="1">
    <source>
        <dbReference type="ARBA" id="ARBA00004442"/>
    </source>
</evidence>
<dbReference type="InterPro" id="IPR036942">
    <property type="entry name" value="Beta-barrel_TonB_sf"/>
</dbReference>
<protein>
    <submittedName>
        <fullName evidence="9">TonB-dependent receptor domain-containing protein</fullName>
    </submittedName>
</protein>
<feature type="non-terminal residue" evidence="9">
    <location>
        <position position="633"/>
    </location>
</feature>
<evidence type="ECO:0000256" key="2">
    <source>
        <dbReference type="ARBA" id="ARBA00023136"/>
    </source>
</evidence>
<feature type="compositionally biased region" description="Basic and acidic residues" evidence="5">
    <location>
        <begin position="311"/>
        <end position="320"/>
    </location>
</feature>
<feature type="signal peptide" evidence="6">
    <location>
        <begin position="1"/>
        <end position="33"/>
    </location>
</feature>
<organism evidence="9 10">
    <name type="scientific">candidate division CSSED10-310 bacterium</name>
    <dbReference type="NCBI Taxonomy" id="2855610"/>
    <lineage>
        <taxon>Bacteria</taxon>
        <taxon>Bacteria division CSSED10-310</taxon>
    </lineage>
</organism>
<evidence type="ECO:0000256" key="6">
    <source>
        <dbReference type="SAM" id="SignalP"/>
    </source>
</evidence>
<dbReference type="InterPro" id="IPR012910">
    <property type="entry name" value="Plug_dom"/>
</dbReference>
<comment type="subcellular location">
    <subcellularLocation>
        <location evidence="1 4">Cell outer membrane</location>
    </subcellularLocation>
</comment>
<dbReference type="Gene3D" id="2.40.170.20">
    <property type="entry name" value="TonB-dependent receptor, beta-barrel domain"/>
    <property type="match status" value="1"/>
</dbReference>
<evidence type="ECO:0000256" key="3">
    <source>
        <dbReference type="ARBA" id="ARBA00023237"/>
    </source>
</evidence>
<feature type="domain" description="TonB-dependent receptor-like beta-barrel" evidence="7">
    <location>
        <begin position="402"/>
        <end position="619"/>
    </location>
</feature>
<evidence type="ECO:0000256" key="4">
    <source>
        <dbReference type="RuleBase" id="RU003357"/>
    </source>
</evidence>
<dbReference type="PANTHER" id="PTHR47234">
    <property type="match status" value="1"/>
</dbReference>
<dbReference type="SUPFAM" id="SSF49464">
    <property type="entry name" value="Carboxypeptidase regulatory domain-like"/>
    <property type="match status" value="1"/>
</dbReference>
<dbReference type="InterPro" id="IPR008969">
    <property type="entry name" value="CarboxyPept-like_regulatory"/>
</dbReference>
<feature type="compositionally biased region" description="Basic and acidic residues" evidence="5">
    <location>
        <begin position="331"/>
        <end position="340"/>
    </location>
</feature>
<keyword evidence="2 4" id="KW-0472">Membrane</keyword>
<dbReference type="Gene3D" id="2.60.40.1120">
    <property type="entry name" value="Carboxypeptidase-like, regulatory domain"/>
    <property type="match status" value="1"/>
</dbReference>
<name>A0ABV6YXN7_UNCC1</name>
<dbReference type="Pfam" id="PF00593">
    <property type="entry name" value="TonB_dep_Rec_b-barrel"/>
    <property type="match status" value="1"/>
</dbReference>
<accession>A0ABV6YXN7</accession>
<dbReference type="SUPFAM" id="SSF56935">
    <property type="entry name" value="Porins"/>
    <property type="match status" value="1"/>
</dbReference>
<keyword evidence="10" id="KW-1185">Reference proteome</keyword>
<dbReference type="EMBL" id="JBHPBY010000139">
    <property type="protein sequence ID" value="MFC1850967.1"/>
    <property type="molecule type" value="Genomic_DNA"/>
</dbReference>
<evidence type="ECO:0000256" key="5">
    <source>
        <dbReference type="SAM" id="MobiDB-lite"/>
    </source>
</evidence>
<dbReference type="InterPro" id="IPR000531">
    <property type="entry name" value="Beta-barrel_TonB"/>
</dbReference>
<comment type="similarity">
    <text evidence="4">Belongs to the TonB-dependent receptor family.</text>
</comment>
<keyword evidence="6" id="KW-0732">Signal</keyword>
<comment type="caution">
    <text evidence="9">The sequence shown here is derived from an EMBL/GenBank/DDBJ whole genome shotgun (WGS) entry which is preliminary data.</text>
</comment>
<reference evidence="9 10" key="1">
    <citation type="submission" date="2024-09" db="EMBL/GenBank/DDBJ databases">
        <title>Laminarin stimulates single cell rates of sulfate reduction while oxygen inhibits transcriptomic activity in coastal marine sediment.</title>
        <authorList>
            <person name="Lindsay M."/>
            <person name="Orcutt B."/>
            <person name="Emerson D."/>
            <person name="Stepanauskas R."/>
            <person name="D'Angelo T."/>
        </authorList>
    </citation>
    <scope>NUCLEOTIDE SEQUENCE [LARGE SCALE GENOMIC DNA]</scope>
    <source>
        <strain evidence="9">SAG AM-311-K15</strain>
    </source>
</reference>
<gene>
    <name evidence="9" type="ORF">ACFL27_12305</name>
</gene>
<evidence type="ECO:0000259" key="7">
    <source>
        <dbReference type="Pfam" id="PF00593"/>
    </source>
</evidence>
<keyword evidence="9" id="KW-0675">Receptor</keyword>
<evidence type="ECO:0000313" key="9">
    <source>
        <dbReference type="EMBL" id="MFC1850967.1"/>
    </source>
</evidence>
<dbReference type="Proteomes" id="UP001594351">
    <property type="component" value="Unassembled WGS sequence"/>
</dbReference>